<reference evidence="2" key="2">
    <citation type="journal article" date="2012" name="PLoS ONE">
        <title>A Deeply Branching Thermophilic Bacterium with an Ancient Acetyl-CoA Pathway Dominates a Subsurface Ecosystem.</title>
        <authorList>
            <person name="Takami H."/>
            <person name="Noguchi H."/>
            <person name="Takaki Y."/>
            <person name="Uchiyama I."/>
            <person name="Toyoda A."/>
            <person name="Nishi S."/>
            <person name="Chee G.-J."/>
            <person name="Arai W."/>
            <person name="Nunoura T."/>
            <person name="Itoh T."/>
            <person name="Hattori M."/>
            <person name="Takai K."/>
        </authorList>
    </citation>
    <scope>NUCLEOTIDE SEQUENCE</scope>
</reference>
<gene>
    <name evidence="2" type="ORF">HGMM_F16F12C09</name>
</gene>
<organism evidence="2">
    <name type="scientific">uncultured prokaryote</name>
    <dbReference type="NCBI Taxonomy" id="198431"/>
    <lineage>
        <taxon>unclassified sequences</taxon>
        <taxon>environmental samples</taxon>
    </lineage>
</organism>
<reference evidence="2" key="1">
    <citation type="journal article" date="2005" name="Environ. Microbiol.">
        <title>Genetic and functional properties of uncultivated thermophilic crenarchaeotes from a subsurface gold mine as revealed by analysis of genome fragments.</title>
        <authorList>
            <person name="Nunoura T."/>
            <person name="Hirayama H."/>
            <person name="Takami H."/>
            <person name="Oida H."/>
            <person name="Nishi S."/>
            <person name="Shimamura S."/>
            <person name="Suzuki Y."/>
            <person name="Inagaki F."/>
            <person name="Takai K."/>
            <person name="Nealson K.H."/>
            <person name="Horikoshi K."/>
        </authorList>
    </citation>
    <scope>NUCLEOTIDE SEQUENCE</scope>
</reference>
<feature type="region of interest" description="Disordered" evidence="1">
    <location>
        <begin position="132"/>
        <end position="152"/>
    </location>
</feature>
<accession>H5SEF7</accession>
<dbReference type="EMBL" id="AP011692">
    <property type="protein sequence ID" value="BAL54543.1"/>
    <property type="molecule type" value="Genomic_DNA"/>
</dbReference>
<sequence length="175" mass="19588">MQDIDNLAAIARRAMLLAGDTVYIDDRARAIAAECVRDGVSVDDLADALTSVVRAGERISWHAIITRLRGGYPSAEMAYHLAARGQRAPVVALKAYAETQYMRDDALRYRVFAAVYTEKVREARRNGEIAARYPAPQSRQLPRPERPRLSEEERTTMLSMLRALARRIGDGARSE</sequence>
<protein>
    <submittedName>
        <fullName evidence="2">Uncharacterized protein</fullName>
    </submittedName>
</protein>
<name>H5SEF7_9ZZZZ</name>
<evidence type="ECO:0000256" key="1">
    <source>
        <dbReference type="SAM" id="MobiDB-lite"/>
    </source>
</evidence>
<evidence type="ECO:0000313" key="2">
    <source>
        <dbReference type="EMBL" id="BAL54543.1"/>
    </source>
</evidence>
<proteinExistence type="predicted"/>
<feature type="compositionally biased region" description="Basic and acidic residues" evidence="1">
    <location>
        <begin position="142"/>
        <end position="152"/>
    </location>
</feature>
<dbReference type="AlphaFoldDB" id="H5SEF7"/>